<dbReference type="InterPro" id="IPR036388">
    <property type="entry name" value="WH-like_DNA-bd_sf"/>
</dbReference>
<protein>
    <recommendedName>
        <fullName evidence="2">ANTAR domain-containing protein</fullName>
    </recommendedName>
</protein>
<evidence type="ECO:0000313" key="3">
    <source>
        <dbReference type="EMBL" id="AAB47033.1"/>
    </source>
</evidence>
<accession>P95667</accession>
<proteinExistence type="predicted"/>
<organism evidence="3">
    <name type="scientific">Clostridium saccharobutylicum</name>
    <dbReference type="NCBI Taxonomy" id="169679"/>
    <lineage>
        <taxon>Bacteria</taxon>
        <taxon>Bacillati</taxon>
        <taxon>Bacillota</taxon>
        <taxon>Clostridia</taxon>
        <taxon>Eubacteriales</taxon>
        <taxon>Clostridiaceae</taxon>
        <taxon>Clostridium</taxon>
    </lineage>
</organism>
<dbReference type="InterPro" id="IPR005561">
    <property type="entry name" value="ANTAR"/>
</dbReference>
<sequence>MVQSEKGKLIIALSNVEIAKKLKTSLTQEGFDIIALCTSGNELIRLVMQYSPDLVLVGYKFKDMSLLDVYENLVDLTSFLAIVNEPYRSFIEEDTDIYCIGTKISNVLLTNAIDLIFQSKRRIKKLKEQVEKLEHTLEDRKLIEKAKGQLMSTSGLTENEAFRYMQKISMDSGKRMKDIASLILSEIQ</sequence>
<dbReference type="AlphaFoldDB" id="P95667"/>
<reference evidence="3" key="1">
    <citation type="journal article" date="1995" name="FEMS Microbiol. Rev.">
        <title>Regulation of nitrogen metabolism, starch utilisation and the beta-hbd-adh1 gene cluster in Clostridium acetobutylicum.</title>
        <authorList>
            <person name="Woods D.R."/>
            <person name="Reid S.J."/>
        </authorList>
    </citation>
    <scope>NUCLEOTIDE SEQUENCE</scope>
    <source>
        <strain evidence="3">P262</strain>
    </source>
</reference>
<dbReference type="InterPro" id="IPR008327">
    <property type="entry name" value="Sig_transdc_resp-reg_antiterm"/>
</dbReference>
<evidence type="ECO:0000256" key="1">
    <source>
        <dbReference type="SAM" id="Coils"/>
    </source>
</evidence>
<dbReference type="Pfam" id="PF03861">
    <property type="entry name" value="ANTAR"/>
    <property type="match status" value="1"/>
</dbReference>
<dbReference type="SMART" id="SM01012">
    <property type="entry name" value="ANTAR"/>
    <property type="match status" value="1"/>
</dbReference>
<name>P95667_CLOSA</name>
<dbReference type="SUPFAM" id="SSF52172">
    <property type="entry name" value="CheY-like"/>
    <property type="match status" value="1"/>
</dbReference>
<feature type="domain" description="ANTAR" evidence="2">
    <location>
        <begin position="123"/>
        <end position="184"/>
    </location>
</feature>
<dbReference type="InterPro" id="IPR011006">
    <property type="entry name" value="CheY-like_superfamily"/>
</dbReference>
<feature type="coiled-coil region" evidence="1">
    <location>
        <begin position="116"/>
        <end position="143"/>
    </location>
</feature>
<evidence type="ECO:0000259" key="2">
    <source>
        <dbReference type="PROSITE" id="PS50921"/>
    </source>
</evidence>
<keyword evidence="1" id="KW-0175">Coiled coil</keyword>
<dbReference type="PIRSF" id="PIRSF036382">
    <property type="entry name" value="RR_antiterm"/>
    <property type="match status" value="1"/>
</dbReference>
<dbReference type="PROSITE" id="PS50921">
    <property type="entry name" value="ANTAR"/>
    <property type="match status" value="1"/>
</dbReference>
<dbReference type="EMBL" id="S80072">
    <property type="protein sequence ID" value="AAB47033.1"/>
    <property type="molecule type" value="Genomic_DNA"/>
</dbReference>
<dbReference type="Gene3D" id="3.40.50.2300">
    <property type="match status" value="1"/>
</dbReference>
<dbReference type="Gene3D" id="1.10.10.10">
    <property type="entry name" value="Winged helix-like DNA-binding domain superfamily/Winged helix DNA-binding domain"/>
    <property type="match status" value="1"/>
</dbReference>
<dbReference type="GO" id="GO:0003723">
    <property type="term" value="F:RNA binding"/>
    <property type="evidence" value="ECO:0007669"/>
    <property type="project" value="InterPro"/>
</dbReference>